<feature type="compositionally biased region" description="Basic residues" evidence="1">
    <location>
        <begin position="340"/>
        <end position="361"/>
    </location>
</feature>
<keyword evidence="3" id="KW-1185">Reference proteome</keyword>
<gene>
    <name evidence="2" type="ORF">M0813_27668</name>
</gene>
<feature type="region of interest" description="Disordered" evidence="1">
    <location>
        <begin position="335"/>
        <end position="395"/>
    </location>
</feature>
<proteinExistence type="predicted"/>
<organism evidence="2 3">
    <name type="scientific">Anaeramoeba flamelloides</name>
    <dbReference type="NCBI Taxonomy" id="1746091"/>
    <lineage>
        <taxon>Eukaryota</taxon>
        <taxon>Metamonada</taxon>
        <taxon>Anaeramoebidae</taxon>
        <taxon>Anaeramoeba</taxon>
    </lineage>
</organism>
<evidence type="ECO:0000313" key="3">
    <source>
        <dbReference type="Proteomes" id="UP001150062"/>
    </source>
</evidence>
<evidence type="ECO:0000313" key="2">
    <source>
        <dbReference type="EMBL" id="KAJ6236923.1"/>
    </source>
</evidence>
<sequence length="460" mass="53190">MWDFGDYLVRTLKDQEEFLFEECINRFLNTFTFKENHKENLSLKKTLFQVCKVFNQNSIFILPDQLPSHKKKSKNSHLKNISPLYDHFKNNFVLNPIWRSVLLKKKPTVTTANTNLETISPTVCNTESNQSVQVVKSTRSEKTIGLLTFQICKMLSKGPFTREELQKETGFIKQRISTVLAVYKSINLVSEDKLTHRIFWNGYQSNFITNSKKYIEHLIKLRNQKRLLAQKLFLIINKFESKFENDHFGKKALTTIPSCSLGDAVTNHLKQVQVCVVPFSEEKVSQMLFSDKLHSQKDITQQALSSLKPTKKLILFLRNLKAQYETNLKQVCSSLPKIPSTKKKRKKRSYKKRKQTHRKSIKLSAINTKKQPKRIHKKPQSQNANTLSTSPDEHQCFKNHNRISHNEQVAIKAILSLTKPNSLNTNPKKNSSVVTKTVKGNSFQGSPSRIPLLLLITQEY</sequence>
<comment type="caution">
    <text evidence="2">The sequence shown here is derived from an EMBL/GenBank/DDBJ whole genome shotgun (WGS) entry which is preliminary data.</text>
</comment>
<feature type="compositionally biased region" description="Basic residues" evidence="1">
    <location>
        <begin position="370"/>
        <end position="379"/>
    </location>
</feature>
<dbReference type="Proteomes" id="UP001150062">
    <property type="component" value="Unassembled WGS sequence"/>
</dbReference>
<feature type="compositionally biased region" description="Polar residues" evidence="1">
    <location>
        <begin position="380"/>
        <end position="390"/>
    </location>
</feature>
<reference evidence="2" key="1">
    <citation type="submission" date="2022-08" db="EMBL/GenBank/DDBJ databases">
        <title>Novel sulfate-reducing endosymbionts in the free-living metamonad Anaeramoeba.</title>
        <authorList>
            <person name="Jerlstrom-Hultqvist J."/>
            <person name="Cepicka I."/>
            <person name="Gallot-Lavallee L."/>
            <person name="Salas-Leiva D."/>
            <person name="Curtis B.A."/>
            <person name="Zahonova K."/>
            <person name="Pipaliya S."/>
            <person name="Dacks J."/>
            <person name="Roger A.J."/>
        </authorList>
    </citation>
    <scope>NUCLEOTIDE SEQUENCE</scope>
    <source>
        <strain evidence="2">Schooner1</strain>
    </source>
</reference>
<name>A0ABQ8XWD7_9EUKA</name>
<accession>A0ABQ8XWD7</accession>
<evidence type="ECO:0000256" key="1">
    <source>
        <dbReference type="SAM" id="MobiDB-lite"/>
    </source>
</evidence>
<dbReference type="EMBL" id="JAOAOG010000242">
    <property type="protein sequence ID" value="KAJ6236923.1"/>
    <property type="molecule type" value="Genomic_DNA"/>
</dbReference>
<protein>
    <submittedName>
        <fullName evidence="2">Uncharacterized protein</fullName>
    </submittedName>
</protein>